<name>A0ABN3EQB4_9ACTN</name>
<dbReference type="RefSeq" id="WP_344639651.1">
    <property type="nucleotide sequence ID" value="NZ_BAAATR010000034.1"/>
</dbReference>
<gene>
    <name evidence="1" type="ORF">GCM10010430_59930</name>
</gene>
<keyword evidence="2" id="KW-1185">Reference proteome</keyword>
<comment type="caution">
    <text evidence="1">The sequence shown here is derived from an EMBL/GenBank/DDBJ whole genome shotgun (WGS) entry which is preliminary data.</text>
</comment>
<dbReference type="EMBL" id="BAAATR010000034">
    <property type="protein sequence ID" value="GAA2266846.1"/>
    <property type="molecule type" value="Genomic_DNA"/>
</dbReference>
<accession>A0ABN3EQB4</accession>
<dbReference type="Proteomes" id="UP001500305">
    <property type="component" value="Unassembled WGS sequence"/>
</dbReference>
<sequence length="70" mass="7831">MKTDSNETGPDFVPLENRRPGLTIRSYRLTEDGTVVNDTGVVEVDSEPDSYAYHPAATWPKCRCPHHSGR</sequence>
<proteinExistence type="predicted"/>
<evidence type="ECO:0000313" key="1">
    <source>
        <dbReference type="EMBL" id="GAA2266846.1"/>
    </source>
</evidence>
<evidence type="ECO:0000313" key="2">
    <source>
        <dbReference type="Proteomes" id="UP001500305"/>
    </source>
</evidence>
<protein>
    <submittedName>
        <fullName evidence="1">Uncharacterized protein</fullName>
    </submittedName>
</protein>
<reference evidence="1 2" key="1">
    <citation type="journal article" date="2019" name="Int. J. Syst. Evol. Microbiol.">
        <title>The Global Catalogue of Microorganisms (GCM) 10K type strain sequencing project: providing services to taxonomists for standard genome sequencing and annotation.</title>
        <authorList>
            <consortium name="The Broad Institute Genomics Platform"/>
            <consortium name="The Broad Institute Genome Sequencing Center for Infectious Disease"/>
            <person name="Wu L."/>
            <person name="Ma J."/>
        </authorList>
    </citation>
    <scope>NUCLEOTIDE SEQUENCE [LARGE SCALE GENOMIC DNA]</scope>
    <source>
        <strain evidence="1 2">JCM 7356</strain>
    </source>
</reference>
<organism evidence="1 2">
    <name type="scientific">Kitasatospora cystarginea</name>
    <dbReference type="NCBI Taxonomy" id="58350"/>
    <lineage>
        <taxon>Bacteria</taxon>
        <taxon>Bacillati</taxon>
        <taxon>Actinomycetota</taxon>
        <taxon>Actinomycetes</taxon>
        <taxon>Kitasatosporales</taxon>
        <taxon>Streptomycetaceae</taxon>
        <taxon>Kitasatospora</taxon>
    </lineage>
</organism>